<dbReference type="InterPro" id="IPR016142">
    <property type="entry name" value="Citrate_synth-like_lrg_a-sub"/>
</dbReference>
<comment type="caution">
    <text evidence="1">The sequence shown here is derived from an EMBL/GenBank/DDBJ whole genome shotgun (WGS) entry which is preliminary data.</text>
</comment>
<protein>
    <submittedName>
        <fullName evidence="1">Citrate synthase</fullName>
    </submittedName>
</protein>
<keyword evidence="2" id="KW-1185">Reference proteome</keyword>
<dbReference type="GO" id="GO:0046912">
    <property type="term" value="F:acyltransferase activity, acyl groups converted into alkyl on transfer"/>
    <property type="evidence" value="ECO:0007669"/>
    <property type="project" value="InterPro"/>
</dbReference>
<gene>
    <name evidence="1" type="ORF">CLV71_101274</name>
</gene>
<evidence type="ECO:0000313" key="1">
    <source>
        <dbReference type="EMBL" id="TDV57403.1"/>
    </source>
</evidence>
<organism evidence="1 2">
    <name type="scientific">Actinophytocola oryzae</name>
    <dbReference type="NCBI Taxonomy" id="502181"/>
    <lineage>
        <taxon>Bacteria</taxon>
        <taxon>Bacillati</taxon>
        <taxon>Actinomycetota</taxon>
        <taxon>Actinomycetes</taxon>
        <taxon>Pseudonocardiales</taxon>
        <taxon>Pseudonocardiaceae</taxon>
    </lineage>
</organism>
<dbReference type="Gene3D" id="1.10.580.10">
    <property type="entry name" value="Citrate Synthase, domain 1"/>
    <property type="match status" value="1"/>
</dbReference>
<dbReference type="EMBL" id="SOCP01000001">
    <property type="protein sequence ID" value="TDV57403.1"/>
    <property type="molecule type" value="Genomic_DNA"/>
</dbReference>
<evidence type="ECO:0000313" key="2">
    <source>
        <dbReference type="Proteomes" id="UP000294927"/>
    </source>
</evidence>
<proteinExistence type="predicted"/>
<dbReference type="SUPFAM" id="SSF48256">
    <property type="entry name" value="Citrate synthase"/>
    <property type="match status" value="1"/>
</dbReference>
<accession>A0A4R7W3Z7</accession>
<dbReference type="OrthoDB" id="3284791at2"/>
<sequence>MSEPMRAEVGHANTERIVLRGHDVVEELVGQVSFTQATLLAITGKMPSPSAVRVADAVMVTFIDHGMQPSALAARLTYAVAPEAIQGAVAAGLPWRTEGGRGAWLRAAARGRPVPGG</sequence>
<dbReference type="Proteomes" id="UP000294927">
    <property type="component" value="Unassembled WGS sequence"/>
</dbReference>
<name>A0A4R7W3Z7_9PSEU</name>
<dbReference type="AlphaFoldDB" id="A0A4R7W3Z7"/>
<reference evidence="1 2" key="1">
    <citation type="submission" date="2019-03" db="EMBL/GenBank/DDBJ databases">
        <title>Genomic Encyclopedia of Archaeal and Bacterial Type Strains, Phase II (KMG-II): from individual species to whole genera.</title>
        <authorList>
            <person name="Goeker M."/>
        </authorList>
    </citation>
    <scope>NUCLEOTIDE SEQUENCE [LARGE SCALE GENOMIC DNA]</scope>
    <source>
        <strain evidence="1 2">DSM 45499</strain>
    </source>
</reference>
<dbReference type="InterPro" id="IPR036969">
    <property type="entry name" value="Citrate_synthase_sf"/>
</dbReference>